<gene>
    <name evidence="13" type="ORF">D3869_31345</name>
</gene>
<comment type="catalytic activity">
    <reaction evidence="9">
        <text>2-oxoglutarate + O2 + 2 H(+) = ethene + 3 CO2 + H2O</text>
        <dbReference type="Rhea" id="RHEA:31523"/>
        <dbReference type="ChEBI" id="CHEBI:15377"/>
        <dbReference type="ChEBI" id="CHEBI:15378"/>
        <dbReference type="ChEBI" id="CHEBI:15379"/>
        <dbReference type="ChEBI" id="CHEBI:16526"/>
        <dbReference type="ChEBI" id="CHEBI:16810"/>
        <dbReference type="ChEBI" id="CHEBI:18153"/>
        <dbReference type="EC" id="1.13.12.19"/>
    </reaction>
</comment>
<evidence type="ECO:0000313" key="14">
    <source>
        <dbReference type="Proteomes" id="UP000298693"/>
    </source>
</evidence>
<keyword evidence="11" id="KW-0479">Metal-binding</keyword>
<dbReference type="GO" id="GO:0009693">
    <property type="term" value="P:ethylene biosynthetic process"/>
    <property type="evidence" value="ECO:0007669"/>
    <property type="project" value="UniProtKB-KW"/>
</dbReference>
<reference evidence="13 14" key="1">
    <citation type="submission" date="2018-09" db="EMBL/GenBank/DDBJ databases">
        <title>Whole genome based analysis of evolution and adaptive divergence in Indian and Brazilian strains of Azospirillum brasilense.</title>
        <authorList>
            <person name="Singh C."/>
            <person name="Tripathi A.K."/>
        </authorList>
    </citation>
    <scope>NUCLEOTIDE SEQUENCE [LARGE SCALE GENOMIC DNA]</scope>
    <source>
        <strain evidence="13 14">MTCC4039</strain>
        <plasmid evidence="13 14">p3</plasmid>
    </source>
</reference>
<accession>A0A4D8RSM5</accession>
<comment type="similarity">
    <text evidence="11">Belongs to the iron/ascorbate-dependent oxidoreductase family.</text>
</comment>
<protein>
    <recommendedName>
        <fullName evidence="5">2-oxoglutarate-dependent ethylene/succinate-forming enzyme</fullName>
        <ecNumber evidence="4">1.13.12.19</ecNumber>
        <ecNumber evidence="3">1.14.20.7</ecNumber>
    </recommendedName>
    <alternativeName>
        <fullName evidence="7">2-oxoglutarate dioxygenase (ethylene-forming)</fullName>
    </alternativeName>
    <alternativeName>
        <fullName evidence="8">2-oxoglutarate/L-arginine monooxygenase/decarboxylase (succinate-forming)</fullName>
    </alternativeName>
</protein>
<proteinExistence type="inferred from homology"/>
<dbReference type="EC" id="1.14.20.7" evidence="3"/>
<dbReference type="InterPro" id="IPR044861">
    <property type="entry name" value="IPNS-like_FE2OG_OXY"/>
</dbReference>
<evidence type="ECO:0000256" key="6">
    <source>
        <dbReference type="ARBA" id="ARBA00022666"/>
    </source>
</evidence>
<evidence type="ECO:0000256" key="4">
    <source>
        <dbReference type="ARBA" id="ARBA00012531"/>
    </source>
</evidence>
<name>A0A4D8RSM5_AZOBR</name>
<dbReference type="GO" id="GO:0102276">
    <property type="term" value="F:2-oxoglutarate oxygenase/decarboxylase (ethylene-forming) activity"/>
    <property type="evidence" value="ECO:0007669"/>
    <property type="project" value="UniProtKB-EC"/>
</dbReference>
<evidence type="ECO:0000256" key="9">
    <source>
        <dbReference type="ARBA" id="ARBA00047725"/>
    </source>
</evidence>
<dbReference type="PANTHER" id="PTHR47990">
    <property type="entry name" value="2-OXOGLUTARATE (2OG) AND FE(II)-DEPENDENT OXYGENASE SUPERFAMILY PROTEIN-RELATED"/>
    <property type="match status" value="1"/>
</dbReference>
<dbReference type="PROSITE" id="PS51471">
    <property type="entry name" value="FE2OG_OXY"/>
    <property type="match status" value="1"/>
</dbReference>
<dbReference type="EC" id="1.13.12.19" evidence="4"/>
<dbReference type="InterPro" id="IPR026992">
    <property type="entry name" value="DIOX_N"/>
</dbReference>
<keyword evidence="6" id="KW-0266">Ethylene biosynthesis</keyword>
<evidence type="ECO:0000256" key="3">
    <source>
        <dbReference type="ARBA" id="ARBA00012293"/>
    </source>
</evidence>
<dbReference type="AlphaFoldDB" id="A0A4D8RSM5"/>
<feature type="domain" description="Fe2OG dioxygenase" evidence="12">
    <location>
        <begin position="188"/>
        <end position="298"/>
    </location>
</feature>
<evidence type="ECO:0000256" key="2">
    <source>
        <dbReference type="ARBA" id="ARBA00004767"/>
    </source>
</evidence>
<dbReference type="Gene3D" id="2.60.120.330">
    <property type="entry name" value="B-lactam Antibiotic, Isopenicillin N Synthase, Chain"/>
    <property type="match status" value="1"/>
</dbReference>
<dbReference type="Proteomes" id="UP000298693">
    <property type="component" value="Plasmid p3"/>
</dbReference>
<evidence type="ECO:0000256" key="5">
    <source>
        <dbReference type="ARBA" id="ARBA00019045"/>
    </source>
</evidence>
<dbReference type="Pfam" id="PF14226">
    <property type="entry name" value="DIOX_N"/>
    <property type="match status" value="1"/>
</dbReference>
<dbReference type="EMBL" id="CP032349">
    <property type="protein sequence ID" value="QCO19712.1"/>
    <property type="molecule type" value="Genomic_DNA"/>
</dbReference>
<dbReference type="InterPro" id="IPR005123">
    <property type="entry name" value="Oxoglu/Fe-dep_dioxygenase_dom"/>
</dbReference>
<dbReference type="InterPro" id="IPR050231">
    <property type="entry name" value="Iron_ascorbate_oxido_reductase"/>
</dbReference>
<keyword evidence="11" id="KW-0408">Iron</keyword>
<dbReference type="GO" id="GO:0046872">
    <property type="term" value="F:metal ion binding"/>
    <property type="evidence" value="ECO:0007669"/>
    <property type="project" value="UniProtKB-KW"/>
</dbReference>
<keyword evidence="13" id="KW-0614">Plasmid</keyword>
<evidence type="ECO:0000256" key="7">
    <source>
        <dbReference type="ARBA" id="ARBA00031011"/>
    </source>
</evidence>
<comment type="pathway">
    <text evidence="2">Alkene biosynthesis; ethylene biosynthesis via 2-oxoglutarate.</text>
</comment>
<comment type="catalytic activity">
    <reaction evidence="10">
        <text>L-arginine + 2-oxoglutarate + O2 = guanidine + L-glutamate 5-semialdehyde + succinate + CO2</text>
        <dbReference type="Rhea" id="RHEA:31535"/>
        <dbReference type="ChEBI" id="CHEBI:15379"/>
        <dbReference type="ChEBI" id="CHEBI:16526"/>
        <dbReference type="ChEBI" id="CHEBI:16810"/>
        <dbReference type="ChEBI" id="CHEBI:30031"/>
        <dbReference type="ChEBI" id="CHEBI:30087"/>
        <dbReference type="ChEBI" id="CHEBI:32682"/>
        <dbReference type="ChEBI" id="CHEBI:58066"/>
        <dbReference type="EC" id="1.14.20.7"/>
    </reaction>
</comment>
<dbReference type="SUPFAM" id="SSF51197">
    <property type="entry name" value="Clavaminate synthase-like"/>
    <property type="match status" value="1"/>
</dbReference>
<evidence type="ECO:0000313" key="13">
    <source>
        <dbReference type="EMBL" id="QCO19712.1"/>
    </source>
</evidence>
<comment type="cofactor">
    <cofactor evidence="1">
        <name>Fe(2+)</name>
        <dbReference type="ChEBI" id="CHEBI:29033"/>
    </cofactor>
</comment>
<evidence type="ECO:0000259" key="12">
    <source>
        <dbReference type="PROSITE" id="PS51471"/>
    </source>
</evidence>
<evidence type="ECO:0000256" key="1">
    <source>
        <dbReference type="ARBA" id="ARBA00001954"/>
    </source>
</evidence>
<sequence length="360" mass="38958">MSAKEILVTATSSQADRPPLPLLDLARLDGGAADRTLFLSDLRAAIRRFGAFYVAGHGVDATFLDAVFDLSRAFFTLPECDKLSIEMVNSPHFRGYTRAGWERTRGRADWREQLDVGSEREALPWGPGSPPWVRLQGPNQWPDALPDLRPAVLRLQEELTALSRRLLSAVAVALRLPEDAFAPILTDRPTQLVKLIRYPGHDAIAPGDGASDDGEGQGVGPHKDSGLLTLVLQHRQSGLQAETDGGWVDVPPLPGTFVVNAGELLELATNGYFRAAVHRVVTPPAGVDRLSTAFFLGAGLDVRVPVLPLPDDLAAEARGPEQDPLNPLFASVGENTLKSRLRSHPDVARRHYADLVGIPA</sequence>
<evidence type="ECO:0000256" key="11">
    <source>
        <dbReference type="RuleBase" id="RU003682"/>
    </source>
</evidence>
<geneLocation type="plasmid" evidence="13">
    <name>p3</name>
</geneLocation>
<keyword evidence="11" id="KW-0560">Oxidoreductase</keyword>
<dbReference type="PRINTS" id="PR00682">
    <property type="entry name" value="IPNSYNTHASE"/>
</dbReference>
<organism evidence="13 14">
    <name type="scientific">Azospirillum brasilense</name>
    <dbReference type="NCBI Taxonomy" id="192"/>
    <lineage>
        <taxon>Bacteria</taxon>
        <taxon>Pseudomonadati</taxon>
        <taxon>Pseudomonadota</taxon>
        <taxon>Alphaproteobacteria</taxon>
        <taxon>Rhodospirillales</taxon>
        <taxon>Azospirillaceae</taxon>
        <taxon>Azospirillum</taxon>
    </lineage>
</organism>
<dbReference type="RefSeq" id="WP_137143522.1">
    <property type="nucleotide sequence ID" value="NZ_CP032349.1"/>
</dbReference>
<evidence type="ECO:0000256" key="8">
    <source>
        <dbReference type="ARBA" id="ARBA00031282"/>
    </source>
</evidence>
<dbReference type="Pfam" id="PF03171">
    <property type="entry name" value="2OG-FeII_Oxy"/>
    <property type="match status" value="1"/>
</dbReference>
<dbReference type="InterPro" id="IPR027443">
    <property type="entry name" value="IPNS-like_sf"/>
</dbReference>
<evidence type="ECO:0000256" key="10">
    <source>
        <dbReference type="ARBA" id="ARBA00049359"/>
    </source>
</evidence>